<evidence type="ECO:0000256" key="2">
    <source>
        <dbReference type="ARBA" id="ARBA00006024"/>
    </source>
</evidence>
<dbReference type="InterPro" id="IPR001757">
    <property type="entry name" value="P_typ_ATPase"/>
</dbReference>
<dbReference type="Pfam" id="PF00702">
    <property type="entry name" value="Hydrolase"/>
    <property type="match status" value="1"/>
</dbReference>
<evidence type="ECO:0000259" key="13">
    <source>
        <dbReference type="PROSITE" id="PS50846"/>
    </source>
</evidence>
<evidence type="ECO:0000256" key="12">
    <source>
        <dbReference type="RuleBase" id="RU362081"/>
    </source>
</evidence>
<dbReference type="PROSITE" id="PS01047">
    <property type="entry name" value="HMA_1"/>
    <property type="match status" value="1"/>
</dbReference>
<comment type="similarity">
    <text evidence="2 12">Belongs to the cation transport ATPase (P-type) (TC 3.A.3) family. Type IB subfamily.</text>
</comment>
<evidence type="ECO:0000256" key="4">
    <source>
        <dbReference type="ARBA" id="ARBA00022723"/>
    </source>
</evidence>
<dbReference type="InterPro" id="IPR017969">
    <property type="entry name" value="Heavy-metal-associated_CS"/>
</dbReference>
<feature type="transmembrane region" description="Helical" evidence="12">
    <location>
        <begin position="697"/>
        <end position="714"/>
    </location>
</feature>
<evidence type="ECO:0000256" key="5">
    <source>
        <dbReference type="ARBA" id="ARBA00022741"/>
    </source>
</evidence>
<dbReference type="SUPFAM" id="SSF56784">
    <property type="entry name" value="HAD-like"/>
    <property type="match status" value="1"/>
</dbReference>
<dbReference type="InterPro" id="IPR036163">
    <property type="entry name" value="HMA_dom_sf"/>
</dbReference>
<comment type="caution">
    <text evidence="14">The sequence shown here is derived from an EMBL/GenBank/DDBJ whole genome shotgun (WGS) entry which is preliminary data.</text>
</comment>
<dbReference type="Gene3D" id="3.40.50.1000">
    <property type="entry name" value="HAD superfamily/HAD-like"/>
    <property type="match status" value="1"/>
</dbReference>
<feature type="transmembrane region" description="Helical" evidence="12">
    <location>
        <begin position="159"/>
        <end position="180"/>
    </location>
</feature>
<evidence type="ECO:0000256" key="8">
    <source>
        <dbReference type="ARBA" id="ARBA00022989"/>
    </source>
</evidence>
<dbReference type="Gene3D" id="2.70.150.10">
    <property type="entry name" value="Calcium-transporting ATPase, cytoplasmic transduction domain A"/>
    <property type="match status" value="1"/>
</dbReference>
<dbReference type="PANTHER" id="PTHR43520">
    <property type="entry name" value="ATP7, ISOFORM B"/>
    <property type="match status" value="1"/>
</dbReference>
<dbReference type="CDD" id="cd00371">
    <property type="entry name" value="HMA"/>
    <property type="match status" value="1"/>
</dbReference>
<name>A0A7Y9G4R8_9ACTN</name>
<dbReference type="PROSITE" id="PS00154">
    <property type="entry name" value="ATPASE_E1_E2"/>
    <property type="match status" value="1"/>
</dbReference>
<keyword evidence="5 12" id="KW-0547">Nucleotide-binding</keyword>
<evidence type="ECO:0000256" key="7">
    <source>
        <dbReference type="ARBA" id="ARBA00022967"/>
    </source>
</evidence>
<dbReference type="PRINTS" id="PR00943">
    <property type="entry name" value="CUATPASE"/>
</dbReference>
<dbReference type="SUPFAM" id="SSF55008">
    <property type="entry name" value="HMA, heavy metal-associated domain"/>
    <property type="match status" value="1"/>
</dbReference>
<feature type="transmembrane region" description="Helical" evidence="12">
    <location>
        <begin position="98"/>
        <end position="116"/>
    </location>
</feature>
<evidence type="ECO:0000256" key="9">
    <source>
        <dbReference type="ARBA" id="ARBA00023136"/>
    </source>
</evidence>
<dbReference type="RefSeq" id="WP_179831553.1">
    <property type="nucleotide sequence ID" value="NZ_BMRD01000005.1"/>
</dbReference>
<dbReference type="SFLD" id="SFLDG00002">
    <property type="entry name" value="C1.7:_P-type_atpase_like"/>
    <property type="match status" value="1"/>
</dbReference>
<accession>A0A7Y9G4R8</accession>
<feature type="transmembrane region" description="Helical" evidence="12">
    <location>
        <begin position="200"/>
        <end position="220"/>
    </location>
</feature>
<feature type="transmembrane region" description="Helical" evidence="12">
    <location>
        <begin position="720"/>
        <end position="739"/>
    </location>
</feature>
<dbReference type="AlphaFoldDB" id="A0A7Y9G4R8"/>
<dbReference type="EMBL" id="JACCBT010000001">
    <property type="protein sequence ID" value="NYE09979.1"/>
    <property type="molecule type" value="Genomic_DNA"/>
</dbReference>
<evidence type="ECO:0000256" key="1">
    <source>
        <dbReference type="ARBA" id="ARBA00004651"/>
    </source>
</evidence>
<dbReference type="NCBIfam" id="TIGR01525">
    <property type="entry name" value="ATPase-IB_hvy"/>
    <property type="match status" value="1"/>
</dbReference>
<keyword evidence="12" id="KW-1003">Cell membrane</keyword>
<dbReference type="InterPro" id="IPR018303">
    <property type="entry name" value="ATPase_P-typ_P_site"/>
</dbReference>
<feature type="transmembrane region" description="Helical" evidence="12">
    <location>
        <begin position="380"/>
        <end position="403"/>
    </location>
</feature>
<proteinExistence type="inferred from homology"/>
<dbReference type="Proteomes" id="UP000591272">
    <property type="component" value="Unassembled WGS sequence"/>
</dbReference>
<keyword evidence="3 12" id="KW-0812">Transmembrane</keyword>
<keyword evidence="8 12" id="KW-1133">Transmembrane helix</keyword>
<dbReference type="InterPro" id="IPR023298">
    <property type="entry name" value="ATPase_P-typ_TM_dom_sf"/>
</dbReference>
<dbReference type="PRINTS" id="PR00119">
    <property type="entry name" value="CATATPASE"/>
</dbReference>
<evidence type="ECO:0000256" key="10">
    <source>
        <dbReference type="ARBA" id="ARBA00049360"/>
    </source>
</evidence>
<dbReference type="Gene3D" id="3.40.1110.10">
    <property type="entry name" value="Calcium-transporting ATPase, cytoplasmic domain N"/>
    <property type="match status" value="1"/>
</dbReference>
<evidence type="ECO:0000256" key="11">
    <source>
        <dbReference type="ARBA" id="ARBA00074171"/>
    </source>
</evidence>
<dbReference type="InterPro" id="IPR023214">
    <property type="entry name" value="HAD_sf"/>
</dbReference>
<dbReference type="Gene3D" id="3.30.70.100">
    <property type="match status" value="1"/>
</dbReference>
<dbReference type="SUPFAM" id="SSF81665">
    <property type="entry name" value="Calcium ATPase, transmembrane domain M"/>
    <property type="match status" value="1"/>
</dbReference>
<feature type="transmembrane region" description="Helical" evidence="12">
    <location>
        <begin position="122"/>
        <end position="139"/>
    </location>
</feature>
<comment type="subcellular location">
    <subcellularLocation>
        <location evidence="1">Cell membrane</location>
        <topology evidence="1">Multi-pass membrane protein</topology>
    </subcellularLocation>
</comment>
<dbReference type="GO" id="GO:0043682">
    <property type="term" value="F:P-type divalent copper transporter activity"/>
    <property type="evidence" value="ECO:0007669"/>
    <property type="project" value="TreeGrafter"/>
</dbReference>
<dbReference type="GO" id="GO:0005886">
    <property type="term" value="C:plasma membrane"/>
    <property type="evidence" value="ECO:0007669"/>
    <property type="project" value="UniProtKB-SubCell"/>
</dbReference>
<dbReference type="InterPro" id="IPR036412">
    <property type="entry name" value="HAD-like_sf"/>
</dbReference>
<dbReference type="NCBIfam" id="TIGR01494">
    <property type="entry name" value="ATPase_P-type"/>
    <property type="match status" value="1"/>
</dbReference>
<dbReference type="InterPro" id="IPR044492">
    <property type="entry name" value="P_typ_ATPase_HD_dom"/>
</dbReference>
<evidence type="ECO:0000313" key="14">
    <source>
        <dbReference type="EMBL" id="NYE09979.1"/>
    </source>
</evidence>
<keyword evidence="15" id="KW-1185">Reference proteome</keyword>
<dbReference type="InterPro" id="IPR008250">
    <property type="entry name" value="ATPase_P-typ_transduc_dom_A_sf"/>
</dbReference>
<feature type="domain" description="HMA" evidence="13">
    <location>
        <begin position="8"/>
        <end position="72"/>
    </location>
</feature>
<dbReference type="GO" id="GO:0005507">
    <property type="term" value="F:copper ion binding"/>
    <property type="evidence" value="ECO:0007669"/>
    <property type="project" value="TreeGrafter"/>
</dbReference>
<dbReference type="GO" id="GO:0005524">
    <property type="term" value="F:ATP binding"/>
    <property type="evidence" value="ECO:0007669"/>
    <property type="project" value="UniProtKB-UniRule"/>
</dbReference>
<dbReference type="CDD" id="cd02094">
    <property type="entry name" value="P-type_ATPase_Cu-like"/>
    <property type="match status" value="1"/>
</dbReference>
<feature type="transmembrane region" description="Helical" evidence="12">
    <location>
        <begin position="354"/>
        <end position="374"/>
    </location>
</feature>
<keyword evidence="7" id="KW-1278">Translocase</keyword>
<dbReference type="NCBIfam" id="TIGR01511">
    <property type="entry name" value="ATPase-IB1_Cu"/>
    <property type="match status" value="1"/>
</dbReference>
<evidence type="ECO:0000256" key="6">
    <source>
        <dbReference type="ARBA" id="ARBA00022840"/>
    </source>
</evidence>
<dbReference type="PROSITE" id="PS01229">
    <property type="entry name" value="COF_2"/>
    <property type="match status" value="1"/>
</dbReference>
<reference evidence="14 15" key="1">
    <citation type="submission" date="2020-07" db="EMBL/GenBank/DDBJ databases">
        <title>Sequencing the genomes of 1000 actinobacteria strains.</title>
        <authorList>
            <person name="Klenk H.-P."/>
        </authorList>
    </citation>
    <scope>NUCLEOTIDE SEQUENCE [LARGE SCALE GENOMIC DNA]</scope>
    <source>
        <strain evidence="14 15">DSM 43461</strain>
    </source>
</reference>
<keyword evidence="6 12" id="KW-0067">ATP-binding</keyword>
<dbReference type="SFLD" id="SFLDS00003">
    <property type="entry name" value="Haloacid_Dehalogenase"/>
    <property type="match status" value="1"/>
</dbReference>
<dbReference type="FunFam" id="2.70.150.10:FF:000002">
    <property type="entry name" value="Copper-transporting ATPase 1, putative"/>
    <property type="match status" value="1"/>
</dbReference>
<dbReference type="InterPro" id="IPR006121">
    <property type="entry name" value="HMA_dom"/>
</dbReference>
<organism evidence="14 15">
    <name type="scientific">Actinomadura citrea</name>
    <dbReference type="NCBI Taxonomy" id="46158"/>
    <lineage>
        <taxon>Bacteria</taxon>
        <taxon>Bacillati</taxon>
        <taxon>Actinomycetota</taxon>
        <taxon>Actinomycetes</taxon>
        <taxon>Streptosporangiales</taxon>
        <taxon>Thermomonosporaceae</taxon>
        <taxon>Actinomadura</taxon>
    </lineage>
</organism>
<keyword evidence="4 12" id="KW-0479">Metal-binding</keyword>
<evidence type="ECO:0000313" key="15">
    <source>
        <dbReference type="Proteomes" id="UP000591272"/>
    </source>
</evidence>
<evidence type="ECO:0000256" key="3">
    <source>
        <dbReference type="ARBA" id="ARBA00022692"/>
    </source>
</evidence>
<dbReference type="SFLD" id="SFLDF00027">
    <property type="entry name" value="p-type_atpase"/>
    <property type="match status" value="1"/>
</dbReference>
<gene>
    <name evidence="14" type="ORF">BJ999_000275</name>
</gene>
<dbReference type="PANTHER" id="PTHR43520:SF8">
    <property type="entry name" value="P-TYPE CU(+) TRANSPORTER"/>
    <property type="match status" value="1"/>
</dbReference>
<keyword evidence="9 12" id="KW-0472">Membrane</keyword>
<comment type="catalytic activity">
    <reaction evidence="10">
        <text>ATP + H2O = ADP + phosphate + H(+)</text>
        <dbReference type="Rhea" id="RHEA:13065"/>
        <dbReference type="ChEBI" id="CHEBI:15377"/>
        <dbReference type="ChEBI" id="CHEBI:15378"/>
        <dbReference type="ChEBI" id="CHEBI:30616"/>
        <dbReference type="ChEBI" id="CHEBI:43474"/>
        <dbReference type="ChEBI" id="CHEBI:456216"/>
    </reaction>
</comment>
<dbReference type="InterPro" id="IPR023299">
    <property type="entry name" value="ATPase_P-typ_cyto_dom_N"/>
</dbReference>
<dbReference type="PROSITE" id="PS50846">
    <property type="entry name" value="HMA_2"/>
    <property type="match status" value="1"/>
</dbReference>
<dbReference type="InterPro" id="IPR027256">
    <property type="entry name" value="P-typ_ATPase_IB"/>
</dbReference>
<dbReference type="InterPro" id="IPR059000">
    <property type="entry name" value="ATPase_P-type_domA"/>
</dbReference>
<dbReference type="GO" id="GO:0055070">
    <property type="term" value="P:copper ion homeostasis"/>
    <property type="evidence" value="ECO:0007669"/>
    <property type="project" value="TreeGrafter"/>
</dbReference>
<dbReference type="FunFam" id="3.30.70.100:FF:000005">
    <property type="entry name" value="Copper-exporting P-type ATPase A"/>
    <property type="match status" value="1"/>
</dbReference>
<dbReference type="Pfam" id="PF00122">
    <property type="entry name" value="E1-E2_ATPase"/>
    <property type="match status" value="1"/>
</dbReference>
<sequence>MSTDAVSGRIELAIGGMTCASCANRIERKLNKMDGVTATVNYATEKARVEFGSGVSPEELVATVEKAGYSAALPAPPKAAEDAAPEPADELRPLRQRLVTAVVLSVPVIAMAMIPAIQFEAWQWLSLTLAAPVVVYAGWPFHRAAAVNLRHGAATMDTLISLGTLAAFAWSLWALFFGTAGELGIKHGFEFSMTRSDGSMNIYLEAASGVIMFILAGRYFETRSKRRAGAALRALLELGAKEVSVVRDGREERIPVDRLALGDLFVVRPGEKIATDGTVEEGSSAVDASMLTGESVPVEVGPGDTVVGATVNAGGRLLVRATRIGSDTQLAQMARLVEDAQTGKAQVQRLADRISGVFVPVVIALALGTLGFWIGTGEPLAGAFTAAVAVLIIACPCALGLATPTALMVGTGRGAQLGILIKGPEVLESTRAIDTVVLDKTGTVTSGRMALVDVITADGVAEEDVLRLAGALENASEHPIAQAIAKGAVERIGDLGAVEDFANVEGLGVQGVVDGHGVLAGRPRLLAEWSQHLTPDLERAMEKARALGRTAVAVGWDGEARAVITVADQVKPTSREAIERLRALGLRPVLLTGDNETVARTVAAEVGIEEVIADVLPQDKVDVVKRLQSEGRTVAMVGDGINDAAALAQADLGLAMGTGTDVAIEASDLTLVRGDLRAAADAIRLARRTLGTIKGNLFWAFAYNVAALPLAASGLLTPMIAGGAMAFSSVFVVTNSLRLKRFSA</sequence>
<dbReference type="SUPFAM" id="SSF81653">
    <property type="entry name" value="Calcium ATPase, transduction domain A"/>
    <property type="match status" value="1"/>
</dbReference>
<protein>
    <recommendedName>
        <fullName evidence="11">Cation-transporting P-type ATPase B</fullName>
    </recommendedName>
</protein>
<dbReference type="Pfam" id="PF00403">
    <property type="entry name" value="HMA"/>
    <property type="match status" value="1"/>
</dbReference>
<dbReference type="GO" id="GO:0016887">
    <property type="term" value="F:ATP hydrolysis activity"/>
    <property type="evidence" value="ECO:0007669"/>
    <property type="project" value="InterPro"/>
</dbReference>